<feature type="domain" description="F-box" evidence="1">
    <location>
        <begin position="68"/>
        <end position="116"/>
    </location>
</feature>
<keyword evidence="3" id="KW-1185">Reference proteome</keyword>
<dbReference type="AlphaFoldDB" id="A0AAN8ISW5"/>
<dbReference type="InterPro" id="IPR036047">
    <property type="entry name" value="F-box-like_dom_sf"/>
</dbReference>
<name>A0AAN8ISW5_TRICO</name>
<proteinExistence type="predicted"/>
<gene>
    <name evidence="2" type="ORF">GCK32_016167</name>
</gene>
<dbReference type="Pfam" id="PF00646">
    <property type="entry name" value="F-box"/>
    <property type="match status" value="1"/>
</dbReference>
<dbReference type="EMBL" id="WIXE01005410">
    <property type="protein sequence ID" value="KAK5982203.1"/>
    <property type="molecule type" value="Genomic_DNA"/>
</dbReference>
<evidence type="ECO:0000259" key="1">
    <source>
        <dbReference type="PROSITE" id="PS50181"/>
    </source>
</evidence>
<organism evidence="2 3">
    <name type="scientific">Trichostrongylus colubriformis</name>
    <name type="common">Black scour worm</name>
    <dbReference type="NCBI Taxonomy" id="6319"/>
    <lineage>
        <taxon>Eukaryota</taxon>
        <taxon>Metazoa</taxon>
        <taxon>Ecdysozoa</taxon>
        <taxon>Nematoda</taxon>
        <taxon>Chromadorea</taxon>
        <taxon>Rhabditida</taxon>
        <taxon>Rhabditina</taxon>
        <taxon>Rhabditomorpha</taxon>
        <taxon>Strongyloidea</taxon>
        <taxon>Trichostrongylidae</taxon>
        <taxon>Trichostrongylus</taxon>
    </lineage>
</organism>
<comment type="caution">
    <text evidence="2">The sequence shown here is derived from an EMBL/GenBank/DDBJ whole genome shotgun (WGS) entry which is preliminary data.</text>
</comment>
<sequence>MGFSEIVLIGYMLVERKEEKANGVRFSSGKSSNDIARKLSAKISEAVAWFLSSMVFFCPRKSKTTANGIRLEELPNEILMKVVTYCDFTSKMNMRAVNHHFCALVERSAHALVRHNLIGGVEIRRSDGKLEDTFDPGEHHSFTCSSFYITLFRPLKQTEILLPAARLPNIMRHICVCHSLKLSGVPLDEALASNILYVSTSFRAVSDVVID</sequence>
<protein>
    <recommendedName>
        <fullName evidence="1">F-box domain-containing protein</fullName>
    </recommendedName>
</protein>
<accession>A0AAN8ISW5</accession>
<reference evidence="2 3" key="1">
    <citation type="submission" date="2019-10" db="EMBL/GenBank/DDBJ databases">
        <title>Assembly and Annotation for the nematode Trichostrongylus colubriformis.</title>
        <authorList>
            <person name="Martin J."/>
        </authorList>
    </citation>
    <scope>NUCLEOTIDE SEQUENCE [LARGE SCALE GENOMIC DNA]</scope>
    <source>
        <strain evidence="2">G859</strain>
        <tissue evidence="2">Whole worm</tissue>
    </source>
</reference>
<dbReference type="Proteomes" id="UP001331761">
    <property type="component" value="Unassembled WGS sequence"/>
</dbReference>
<evidence type="ECO:0000313" key="2">
    <source>
        <dbReference type="EMBL" id="KAK5982203.1"/>
    </source>
</evidence>
<dbReference type="SUPFAM" id="SSF81383">
    <property type="entry name" value="F-box domain"/>
    <property type="match status" value="1"/>
</dbReference>
<feature type="non-terminal residue" evidence="2">
    <location>
        <position position="211"/>
    </location>
</feature>
<dbReference type="CDD" id="cd09917">
    <property type="entry name" value="F-box_SF"/>
    <property type="match status" value="1"/>
</dbReference>
<evidence type="ECO:0000313" key="3">
    <source>
        <dbReference type="Proteomes" id="UP001331761"/>
    </source>
</evidence>
<dbReference type="PROSITE" id="PS50181">
    <property type="entry name" value="FBOX"/>
    <property type="match status" value="1"/>
</dbReference>
<dbReference type="InterPro" id="IPR001810">
    <property type="entry name" value="F-box_dom"/>
</dbReference>